<dbReference type="EMBL" id="ML119052">
    <property type="protein sequence ID" value="ROT40527.1"/>
    <property type="molecule type" value="Genomic_DNA"/>
</dbReference>
<feature type="transmembrane region" description="Helical" evidence="7">
    <location>
        <begin position="518"/>
        <end position="538"/>
    </location>
</feature>
<feature type="compositionally biased region" description="Acidic residues" evidence="6">
    <location>
        <begin position="28"/>
        <end position="39"/>
    </location>
</feature>
<feature type="transmembrane region" description="Helical" evidence="7">
    <location>
        <begin position="265"/>
        <end position="285"/>
    </location>
</feature>
<dbReference type="GO" id="GO:0022857">
    <property type="term" value="F:transmembrane transporter activity"/>
    <property type="evidence" value="ECO:0007669"/>
    <property type="project" value="InterPro"/>
</dbReference>
<dbReference type="Gene3D" id="1.20.1250.20">
    <property type="entry name" value="MFS general substrate transporter like domains"/>
    <property type="match status" value="2"/>
</dbReference>
<proteinExistence type="predicted"/>
<dbReference type="PANTHER" id="PTHR43791:SF27">
    <property type="entry name" value="TRANSPORTER, PUTATIVE (AFU_ORTHOLOGUE AFUA_2G15730)-RELATED"/>
    <property type="match status" value="1"/>
</dbReference>
<accession>A0A3N2Q190</accession>
<feature type="transmembrane region" description="Helical" evidence="7">
    <location>
        <begin position="231"/>
        <end position="253"/>
    </location>
</feature>
<feature type="compositionally biased region" description="Low complexity" evidence="6">
    <location>
        <begin position="90"/>
        <end position="105"/>
    </location>
</feature>
<evidence type="ECO:0000256" key="5">
    <source>
        <dbReference type="ARBA" id="ARBA00023136"/>
    </source>
</evidence>
<name>A0A3N2Q190_SODAK</name>
<feature type="region of interest" description="Disordered" evidence="6">
    <location>
        <begin position="343"/>
        <end position="373"/>
    </location>
</feature>
<organism evidence="8 9">
    <name type="scientific">Sodiomyces alkalinus (strain CBS 110278 / VKM F-3762 / F11)</name>
    <name type="common">Alkaliphilic filamentous fungus</name>
    <dbReference type="NCBI Taxonomy" id="1314773"/>
    <lineage>
        <taxon>Eukaryota</taxon>
        <taxon>Fungi</taxon>
        <taxon>Dikarya</taxon>
        <taxon>Ascomycota</taxon>
        <taxon>Pezizomycotina</taxon>
        <taxon>Sordariomycetes</taxon>
        <taxon>Hypocreomycetidae</taxon>
        <taxon>Glomerellales</taxon>
        <taxon>Plectosphaerellaceae</taxon>
        <taxon>Sodiomyces</taxon>
    </lineage>
</organism>
<dbReference type="InterPro" id="IPR036259">
    <property type="entry name" value="MFS_trans_sf"/>
</dbReference>
<evidence type="ECO:0000256" key="2">
    <source>
        <dbReference type="ARBA" id="ARBA00022448"/>
    </source>
</evidence>
<feature type="compositionally biased region" description="Low complexity" evidence="6">
    <location>
        <begin position="351"/>
        <end position="367"/>
    </location>
</feature>
<feature type="transmembrane region" description="Helical" evidence="7">
    <location>
        <begin position="203"/>
        <end position="225"/>
    </location>
</feature>
<evidence type="ECO:0000256" key="3">
    <source>
        <dbReference type="ARBA" id="ARBA00022692"/>
    </source>
</evidence>
<dbReference type="AlphaFoldDB" id="A0A3N2Q190"/>
<dbReference type="SUPFAM" id="SSF103473">
    <property type="entry name" value="MFS general substrate transporter"/>
    <property type="match status" value="1"/>
</dbReference>
<evidence type="ECO:0000313" key="8">
    <source>
        <dbReference type="EMBL" id="ROT40527.1"/>
    </source>
</evidence>
<reference evidence="8 9" key="1">
    <citation type="journal article" date="2018" name="Mol. Ecol.">
        <title>The obligate alkalophilic soda-lake fungus Sodiomyces alkalinus has shifted to a protein diet.</title>
        <authorList>
            <person name="Grum-Grzhimaylo A.A."/>
            <person name="Falkoski D.L."/>
            <person name="van den Heuvel J."/>
            <person name="Valero-Jimenez C.A."/>
            <person name="Min B."/>
            <person name="Choi I.G."/>
            <person name="Lipzen A."/>
            <person name="Daum C.G."/>
            <person name="Aanen D.K."/>
            <person name="Tsang A."/>
            <person name="Henrissat B."/>
            <person name="Bilanenko E.N."/>
            <person name="de Vries R.P."/>
            <person name="van Kan J.A.L."/>
            <person name="Grigoriev I.V."/>
            <person name="Debets A.J.M."/>
        </authorList>
    </citation>
    <scope>NUCLEOTIDE SEQUENCE [LARGE SCALE GENOMIC DNA]</scope>
    <source>
        <strain evidence="8 9">F11</strain>
    </source>
</reference>
<dbReference type="GeneID" id="39577526"/>
<comment type="subcellular location">
    <subcellularLocation>
        <location evidence="1">Membrane</location>
        <topology evidence="1">Multi-pass membrane protein</topology>
    </subcellularLocation>
</comment>
<dbReference type="STRING" id="1314773.A0A3N2Q190"/>
<dbReference type="Proteomes" id="UP000272025">
    <property type="component" value="Unassembled WGS sequence"/>
</dbReference>
<evidence type="ECO:0000256" key="1">
    <source>
        <dbReference type="ARBA" id="ARBA00004141"/>
    </source>
</evidence>
<feature type="transmembrane region" description="Helical" evidence="7">
    <location>
        <begin position="453"/>
        <end position="473"/>
    </location>
</feature>
<evidence type="ECO:0000256" key="7">
    <source>
        <dbReference type="SAM" id="Phobius"/>
    </source>
</evidence>
<keyword evidence="9" id="KW-1185">Reference proteome</keyword>
<feature type="transmembrane region" description="Helical" evidence="7">
    <location>
        <begin position="422"/>
        <end position="446"/>
    </location>
</feature>
<feature type="region of interest" description="Disordered" evidence="6">
    <location>
        <begin position="583"/>
        <end position="603"/>
    </location>
</feature>
<protein>
    <submittedName>
        <fullName evidence="8">MFS general substrate transporter</fullName>
    </submittedName>
</protein>
<feature type="region of interest" description="Disordered" evidence="6">
    <location>
        <begin position="1"/>
        <end position="110"/>
    </location>
</feature>
<feature type="transmembrane region" description="Helical" evidence="7">
    <location>
        <begin position="388"/>
        <end position="410"/>
    </location>
</feature>
<gene>
    <name evidence="8" type="ORF">SODALDRAFT_306855</name>
</gene>
<feature type="transmembrane region" description="Helical" evidence="7">
    <location>
        <begin position="175"/>
        <end position="191"/>
    </location>
</feature>
<keyword evidence="2" id="KW-0813">Transport</keyword>
<dbReference type="OrthoDB" id="2985014at2759"/>
<evidence type="ECO:0000313" key="9">
    <source>
        <dbReference type="Proteomes" id="UP000272025"/>
    </source>
</evidence>
<feature type="transmembrane region" description="Helical" evidence="7">
    <location>
        <begin position="137"/>
        <end position="155"/>
    </location>
</feature>
<dbReference type="FunFam" id="1.20.1250.20:FF:000013">
    <property type="entry name" value="MFS general substrate transporter"/>
    <property type="match status" value="1"/>
</dbReference>
<dbReference type="RefSeq" id="XP_028468333.1">
    <property type="nucleotide sequence ID" value="XM_028609048.1"/>
</dbReference>
<feature type="transmembrane region" description="Helical" evidence="7">
    <location>
        <begin position="297"/>
        <end position="319"/>
    </location>
</feature>
<keyword evidence="3 7" id="KW-0812">Transmembrane</keyword>
<feature type="compositionally biased region" description="Basic and acidic residues" evidence="6">
    <location>
        <begin position="583"/>
        <end position="593"/>
    </location>
</feature>
<dbReference type="PANTHER" id="PTHR43791">
    <property type="entry name" value="PERMEASE-RELATED"/>
    <property type="match status" value="1"/>
</dbReference>
<dbReference type="Pfam" id="PF07690">
    <property type="entry name" value="MFS_1"/>
    <property type="match status" value="1"/>
</dbReference>
<feature type="compositionally biased region" description="Basic and acidic residues" evidence="6">
    <location>
        <begin position="40"/>
        <end position="49"/>
    </location>
</feature>
<sequence>MAGPSRSGFLRPGDASPSFAQTTAEFSLESDLDLDDDDAKSDFSLREAGSDGGEAFEMKRMRQQHQGPVRSQGVQDDEEDEEDSDGWIRPGSASVSASGSGSGPAPERHGSVSSVASFQLYTPDEEQAVVRKFDRRLVLFMALLYMLSFLDRSNIGNARVAGMEEDLQTDPPWQGWYQWALTSFYITYILFEWMSLLWKLIPAHIYVCLVVLSWGVVASLQAIAVSYPMLIALRAILGIGEAAFTGVPFYLSFFYKREELAFRTAIFVSAAPLASSFAASLAWLVVKLGSAGPIAPWRLLFLVEGFPSVLVSLLAWRIVPDAPETASYLTPRERKVARLRLRREKAHGRRSSSSSASSPSSSSSSSSKPTARGSLKAREILQTLRDPLAWLTAGMLFLANMAYASLPVFLPTILSEMGHSRLAAQALSAPPYLVAFASVLATAAFSDRRRSRAYPIALHALASAAGYAVLALAKPLDLPPAVRYAAVYPAAAGFFSVVVLVIAWSVNNQPSDTRQGAGFALLQVVGQCGPLVGTRLYPDRDAPFYAPGMLACACAMLAVAFLALALRVYLGRLNVRLDRAHADGGDTSHHENEGGEEEVGLVKSNPRRRTLAESFRYIL</sequence>
<evidence type="ECO:0000256" key="6">
    <source>
        <dbReference type="SAM" id="MobiDB-lite"/>
    </source>
</evidence>
<evidence type="ECO:0000256" key="4">
    <source>
        <dbReference type="ARBA" id="ARBA00022989"/>
    </source>
</evidence>
<keyword evidence="4 7" id="KW-1133">Transmembrane helix</keyword>
<dbReference type="FunFam" id="1.20.1250.20:FF:000018">
    <property type="entry name" value="MFS transporter permease"/>
    <property type="match status" value="1"/>
</dbReference>
<feature type="compositionally biased region" description="Acidic residues" evidence="6">
    <location>
        <begin position="75"/>
        <end position="85"/>
    </location>
</feature>
<feature type="transmembrane region" description="Helical" evidence="7">
    <location>
        <begin position="485"/>
        <end position="506"/>
    </location>
</feature>
<keyword evidence="5 7" id="KW-0472">Membrane</keyword>
<feature type="transmembrane region" description="Helical" evidence="7">
    <location>
        <begin position="544"/>
        <end position="570"/>
    </location>
</feature>
<dbReference type="GO" id="GO:0016020">
    <property type="term" value="C:membrane"/>
    <property type="evidence" value="ECO:0007669"/>
    <property type="project" value="UniProtKB-SubCell"/>
</dbReference>
<dbReference type="InterPro" id="IPR011701">
    <property type="entry name" value="MFS"/>
</dbReference>